<feature type="domain" description="Replication factor A C-terminal" evidence="2">
    <location>
        <begin position="426"/>
        <end position="502"/>
    </location>
</feature>
<dbReference type="EMBL" id="NQVE01000134">
    <property type="protein sequence ID" value="RAL45385.1"/>
    <property type="molecule type" value="Genomic_DNA"/>
</dbReference>
<evidence type="ECO:0000313" key="4">
    <source>
        <dbReference type="Proteomes" id="UP000249390"/>
    </source>
</evidence>
<dbReference type="Pfam" id="PF08646">
    <property type="entry name" value="Rep_fac-A_C"/>
    <property type="match status" value="1"/>
</dbReference>
<evidence type="ECO:0000259" key="2">
    <source>
        <dbReference type="Pfam" id="PF08646"/>
    </source>
</evidence>
<dbReference type="Gene3D" id="2.40.50.140">
    <property type="entry name" value="Nucleic acid-binding proteins"/>
    <property type="match status" value="3"/>
</dbReference>
<name>A0A328DHW6_9ASTE</name>
<protein>
    <recommendedName>
        <fullName evidence="2">Replication factor A C-terminal domain-containing protein</fullName>
    </recommendedName>
</protein>
<reference evidence="3 4" key="1">
    <citation type="submission" date="2018-06" db="EMBL/GenBank/DDBJ databases">
        <title>The Genome of Cuscuta australis (Dodder) Provides Insight into the Evolution of Plant Parasitism.</title>
        <authorList>
            <person name="Liu H."/>
        </authorList>
    </citation>
    <scope>NUCLEOTIDE SEQUENCE [LARGE SCALE GENOMIC DNA]</scope>
    <source>
        <strain evidence="4">cv. Yunnan</strain>
        <tissue evidence="3">Vines</tissue>
    </source>
</reference>
<keyword evidence="4" id="KW-1185">Reference proteome</keyword>
<dbReference type="AlphaFoldDB" id="A0A328DHW6"/>
<evidence type="ECO:0000256" key="1">
    <source>
        <dbReference type="SAM" id="MobiDB-lite"/>
    </source>
</evidence>
<dbReference type="InterPro" id="IPR013955">
    <property type="entry name" value="Rep_factor-A_C"/>
</dbReference>
<dbReference type="PANTHER" id="PTHR47165:SF4">
    <property type="entry name" value="OS03G0429900 PROTEIN"/>
    <property type="match status" value="1"/>
</dbReference>
<proteinExistence type="predicted"/>
<organism evidence="3 4">
    <name type="scientific">Cuscuta australis</name>
    <dbReference type="NCBI Taxonomy" id="267555"/>
    <lineage>
        <taxon>Eukaryota</taxon>
        <taxon>Viridiplantae</taxon>
        <taxon>Streptophyta</taxon>
        <taxon>Embryophyta</taxon>
        <taxon>Tracheophyta</taxon>
        <taxon>Spermatophyta</taxon>
        <taxon>Magnoliopsida</taxon>
        <taxon>eudicotyledons</taxon>
        <taxon>Gunneridae</taxon>
        <taxon>Pentapetalae</taxon>
        <taxon>asterids</taxon>
        <taxon>lamiids</taxon>
        <taxon>Solanales</taxon>
        <taxon>Convolvulaceae</taxon>
        <taxon>Cuscuteae</taxon>
        <taxon>Cuscuta</taxon>
        <taxon>Cuscuta subgen. Grammica</taxon>
        <taxon>Cuscuta sect. Cleistogrammica</taxon>
    </lineage>
</organism>
<dbReference type="InterPro" id="IPR012340">
    <property type="entry name" value="NA-bd_OB-fold"/>
</dbReference>
<evidence type="ECO:0000313" key="3">
    <source>
        <dbReference type="EMBL" id="RAL45385.1"/>
    </source>
</evidence>
<comment type="caution">
    <text evidence="3">The sequence shown here is derived from an EMBL/GenBank/DDBJ whole genome shotgun (WGS) entry which is preliminary data.</text>
</comment>
<accession>A0A328DHW6</accession>
<feature type="compositionally biased region" description="Basic and acidic residues" evidence="1">
    <location>
        <begin position="569"/>
        <end position="579"/>
    </location>
</feature>
<gene>
    <name evidence="3" type="ORF">DM860_013781</name>
</gene>
<dbReference type="Proteomes" id="UP000249390">
    <property type="component" value="Unassembled WGS sequence"/>
</dbReference>
<feature type="region of interest" description="Disordered" evidence="1">
    <location>
        <begin position="74"/>
        <end position="98"/>
    </location>
</feature>
<feature type="region of interest" description="Disordered" evidence="1">
    <location>
        <begin position="557"/>
        <end position="579"/>
    </location>
</feature>
<dbReference type="SUPFAM" id="SSF50249">
    <property type="entry name" value="Nucleic acid-binding proteins"/>
    <property type="match status" value="2"/>
</dbReference>
<dbReference type="PANTHER" id="PTHR47165">
    <property type="entry name" value="OS03G0429900 PROTEIN"/>
    <property type="match status" value="1"/>
</dbReference>
<sequence length="579" mass="65123">MKRIGHSSRPPPHDPSLFTAEYYRKEWFPRFLPVSSSGAAILASTLQVTQYSSCSVFISSTSCSSSLLGKKKDPPLPFYRGEESTGEQTGGRQQARRRAAGKIWKRWSPLAAVDRRADRRSPVSPPALPLAAYSSSRRRRLLTGGQAGCRRPGRLKMDAEEQIIHIKPNSRSWSCKVLVVEKLNERESFNKPGLTYKPIILQDSAGHKVKAMTYGQDIAVIDKRIQLNGTYKVFDARVLPATHGFAVPDETYRFIWTLNRRTMIHDVSPDEKLVPQPTADAEIEPFSMFYKSMWSKKDINVLGAVISKLARMFVFTKKGQKTTTDFIIIDQECKPITLTLWEEFATTQGIEIEKALESGTYPTILAKRILATTYQGLTLTTRQDSSIELNPTIPLAASLEECPADIEKISISDLINTANQKDMYWVEGELQLLENEPITVYIGCTTCNRKVNCREGITFECMQCGDKEASTIKRFRVTAEIHDGSHAIHVTLFTKELQKILKTLEWNSPLETINFVNLNKALLSLTVIAAIKPSSGTYETNTSNTFSLQTLYSLSPKQRSAPSLKRKMKVEEDAHKKKT</sequence>